<dbReference type="AlphaFoldDB" id="A0AAD9G9P2"/>
<sequence>MSAAKECISGMLTRVRFVDLVASLEATVLKPENAVLEAQRFQELTLQLYLHYDIALAWHEAQEKDGLLEDAALKSFSDLCLLVLDRYEETHPFLLK</sequence>
<reference evidence="1" key="1">
    <citation type="journal article" date="2014" name="Nucleic Acids Res.">
        <title>The evolutionary dynamics of variant antigen genes in Babesia reveal a history of genomic innovation underlying host-parasite interaction.</title>
        <authorList>
            <person name="Jackson A.P."/>
            <person name="Otto T.D."/>
            <person name="Darby A."/>
            <person name="Ramaprasad A."/>
            <person name="Xia D."/>
            <person name="Echaide I.E."/>
            <person name="Farber M."/>
            <person name="Gahlot S."/>
            <person name="Gamble J."/>
            <person name="Gupta D."/>
            <person name="Gupta Y."/>
            <person name="Jackson L."/>
            <person name="Malandrin L."/>
            <person name="Malas T.B."/>
            <person name="Moussa E."/>
            <person name="Nair M."/>
            <person name="Reid A.J."/>
            <person name="Sanders M."/>
            <person name="Sharma J."/>
            <person name="Tracey A."/>
            <person name="Quail M.A."/>
            <person name="Weir W."/>
            <person name="Wastling J.M."/>
            <person name="Hall N."/>
            <person name="Willadsen P."/>
            <person name="Lingelbach K."/>
            <person name="Shiels B."/>
            <person name="Tait A."/>
            <person name="Berriman M."/>
            <person name="Allred D.R."/>
            <person name="Pain A."/>
        </authorList>
    </citation>
    <scope>NUCLEOTIDE SEQUENCE</scope>
    <source>
        <strain evidence="1">1802A</strain>
    </source>
</reference>
<reference evidence="1" key="2">
    <citation type="submission" date="2021-05" db="EMBL/GenBank/DDBJ databases">
        <authorList>
            <person name="Pain A."/>
        </authorList>
    </citation>
    <scope>NUCLEOTIDE SEQUENCE</scope>
    <source>
        <strain evidence="1">1802A</strain>
    </source>
</reference>
<evidence type="ECO:0000313" key="2">
    <source>
        <dbReference type="Proteomes" id="UP001195914"/>
    </source>
</evidence>
<protein>
    <submittedName>
        <fullName evidence="1">Uncharacterized protein</fullName>
    </submittedName>
</protein>
<dbReference type="Proteomes" id="UP001195914">
    <property type="component" value="Unassembled WGS sequence"/>
</dbReference>
<keyword evidence="2" id="KW-1185">Reference proteome</keyword>
<dbReference type="EMBL" id="JAHBMH010000063">
    <property type="protein sequence ID" value="KAK1934375.1"/>
    <property type="molecule type" value="Genomic_DNA"/>
</dbReference>
<name>A0AAD9G9P2_BABDI</name>
<accession>A0AAD9G9P2</accession>
<organism evidence="1 2">
    <name type="scientific">Babesia divergens</name>
    <dbReference type="NCBI Taxonomy" id="32595"/>
    <lineage>
        <taxon>Eukaryota</taxon>
        <taxon>Sar</taxon>
        <taxon>Alveolata</taxon>
        <taxon>Apicomplexa</taxon>
        <taxon>Aconoidasida</taxon>
        <taxon>Piroplasmida</taxon>
        <taxon>Babesiidae</taxon>
        <taxon>Babesia</taxon>
    </lineage>
</organism>
<gene>
    <name evidence="1" type="ORF">X943_003324</name>
</gene>
<comment type="caution">
    <text evidence="1">The sequence shown here is derived from an EMBL/GenBank/DDBJ whole genome shotgun (WGS) entry which is preliminary data.</text>
</comment>
<evidence type="ECO:0000313" key="1">
    <source>
        <dbReference type="EMBL" id="KAK1934375.1"/>
    </source>
</evidence>
<proteinExistence type="predicted"/>